<name>A0A250DHZ6_9BURK</name>
<dbReference type="AlphaFoldDB" id="A0A250DHZ6"/>
<dbReference type="EMBL" id="CP023284">
    <property type="protein sequence ID" value="ATA53579.1"/>
    <property type="molecule type" value="Genomic_DNA"/>
</dbReference>
<evidence type="ECO:0000256" key="3">
    <source>
        <dbReference type="ARBA" id="ARBA00022630"/>
    </source>
</evidence>
<keyword evidence="3" id="KW-0285">Flavoprotein</keyword>
<dbReference type="KEGG" id="vbo:CKY39_10390"/>
<dbReference type="GO" id="GO:0003824">
    <property type="term" value="F:catalytic activity"/>
    <property type="evidence" value="ECO:0007669"/>
    <property type="project" value="InterPro"/>
</dbReference>
<evidence type="ECO:0000313" key="7">
    <source>
        <dbReference type="Proteomes" id="UP000217154"/>
    </source>
</evidence>
<dbReference type="Gene3D" id="3.30.70.2740">
    <property type="match status" value="1"/>
</dbReference>
<dbReference type="InterPro" id="IPR016167">
    <property type="entry name" value="FAD-bd_PCMH_sub1"/>
</dbReference>
<dbReference type="InterPro" id="IPR016164">
    <property type="entry name" value="FAD-linked_Oxase-like_C"/>
</dbReference>
<gene>
    <name evidence="6" type="ORF">CKY39_10390</name>
</gene>
<dbReference type="Pfam" id="PF01565">
    <property type="entry name" value="FAD_binding_4"/>
    <property type="match status" value="1"/>
</dbReference>
<dbReference type="SUPFAM" id="SSF55103">
    <property type="entry name" value="FAD-linked oxidases, C-terminal domain"/>
    <property type="match status" value="1"/>
</dbReference>
<dbReference type="PANTHER" id="PTHR43716:SF2">
    <property type="entry name" value="BLL6224 PROTEIN"/>
    <property type="match status" value="1"/>
</dbReference>
<organism evidence="6 7">
    <name type="scientific">Variovorax boronicumulans</name>
    <dbReference type="NCBI Taxonomy" id="436515"/>
    <lineage>
        <taxon>Bacteria</taxon>
        <taxon>Pseudomonadati</taxon>
        <taxon>Pseudomonadota</taxon>
        <taxon>Betaproteobacteria</taxon>
        <taxon>Burkholderiales</taxon>
        <taxon>Comamonadaceae</taxon>
        <taxon>Variovorax</taxon>
    </lineage>
</organism>
<dbReference type="InterPro" id="IPR004113">
    <property type="entry name" value="FAD-bd_oxidored_4_C"/>
</dbReference>
<evidence type="ECO:0000256" key="1">
    <source>
        <dbReference type="ARBA" id="ARBA00001974"/>
    </source>
</evidence>
<dbReference type="PANTHER" id="PTHR43716">
    <property type="entry name" value="D-2-HYDROXYGLUTARATE DEHYDROGENASE, MITOCHONDRIAL"/>
    <property type="match status" value="1"/>
</dbReference>
<protein>
    <submittedName>
        <fullName evidence="6">FAD-dependent oxidoreductase</fullName>
    </submittedName>
</protein>
<dbReference type="InterPro" id="IPR036318">
    <property type="entry name" value="FAD-bd_PCMH-like_sf"/>
</dbReference>
<accession>A0A250DHZ6</accession>
<proteinExistence type="inferred from homology"/>
<dbReference type="InterPro" id="IPR016169">
    <property type="entry name" value="FAD-bd_PCMH_sub2"/>
</dbReference>
<dbReference type="SUPFAM" id="SSF56176">
    <property type="entry name" value="FAD-binding/transporter-associated domain-like"/>
    <property type="match status" value="1"/>
</dbReference>
<dbReference type="FunFam" id="1.10.45.10:FF:000001">
    <property type="entry name" value="D-lactate dehydrogenase mitochondrial"/>
    <property type="match status" value="1"/>
</dbReference>
<dbReference type="InterPro" id="IPR016171">
    <property type="entry name" value="Vanillyl_alc_oxidase_C-sub2"/>
</dbReference>
<dbReference type="PROSITE" id="PS51387">
    <property type="entry name" value="FAD_PCMH"/>
    <property type="match status" value="1"/>
</dbReference>
<dbReference type="Gene3D" id="3.30.465.10">
    <property type="match status" value="1"/>
</dbReference>
<dbReference type="Gene3D" id="1.10.45.10">
    <property type="entry name" value="Vanillyl-alcohol Oxidase, Chain A, domain 4"/>
    <property type="match status" value="1"/>
</dbReference>
<feature type="domain" description="FAD-binding PCMH-type" evidence="5">
    <location>
        <begin position="47"/>
        <end position="228"/>
    </location>
</feature>
<comment type="cofactor">
    <cofactor evidence="1">
        <name>FAD</name>
        <dbReference type="ChEBI" id="CHEBI:57692"/>
    </cofactor>
</comment>
<dbReference type="InterPro" id="IPR006094">
    <property type="entry name" value="Oxid_FAD_bind_N"/>
</dbReference>
<dbReference type="Proteomes" id="UP000217154">
    <property type="component" value="Chromosome"/>
</dbReference>
<dbReference type="Gene3D" id="3.30.70.2190">
    <property type="match status" value="1"/>
</dbReference>
<comment type="similarity">
    <text evidence="2">Belongs to the FAD-binding oxidoreductase/transferase type 4 family.</text>
</comment>
<evidence type="ECO:0000256" key="4">
    <source>
        <dbReference type="ARBA" id="ARBA00022827"/>
    </source>
</evidence>
<dbReference type="Gene3D" id="3.30.43.10">
    <property type="entry name" value="Uridine Diphospho-n-acetylenolpyruvylglucosamine Reductase, domain 2"/>
    <property type="match status" value="1"/>
</dbReference>
<reference evidence="6 7" key="1">
    <citation type="submission" date="2017-09" db="EMBL/GenBank/DDBJ databases">
        <title>The diverse metabolic capabilities of V. boronicumulans make it an excellent choice for continued studies on novel biodegradation.</title>
        <authorList>
            <person name="Sun S."/>
        </authorList>
    </citation>
    <scope>NUCLEOTIDE SEQUENCE [LARGE SCALE GENOMIC DNA]</scope>
    <source>
        <strain evidence="6 7">J1</strain>
    </source>
</reference>
<sequence>MYRAEGERVNPDIPVLLEQVAQVVGATRVLTDPSETRPYQADWRGRYQGSALAVLLPGSTQEVVELVKTCARLNVSIVPQGGNTGLVGGAVAGAERPSVILNLSRLNRIREIDAQSNSLTVEAGCILANVREAAEENQRQFPMLLGSVGSCEIGGLVSTNAGGTGVLRYGNMRELVLGLEVVLPDGTLWNGLRALRKDNSGYDLKQLFIGAEGTLGVVTAAVLKLFPRLNVSATAMVSLSGVKEAVDLLRFMQEQVGNRIEAFEIMSRRQIELVLQHGHGLQSPMELDSEWYVVMEIADSSPRWDAVSELQNTLETAFEQDLVTNAVVATDVAKANRIWELRHNISEANKRAGFTVSNDTSVPISKLPLFIDQVTERIERNVAGAAVCHAGHIGDGNIHVIAVLPRSVYGTSVECEAAAARINLIVHEASVELNGSISAEHGIGKMHVGRLERFKPAVDLQMMRTIKAAFDPSNLMNPGKILRDEAEKE</sequence>
<dbReference type="GO" id="GO:0022904">
    <property type="term" value="P:respiratory electron transport chain"/>
    <property type="evidence" value="ECO:0007669"/>
    <property type="project" value="TreeGrafter"/>
</dbReference>
<dbReference type="Pfam" id="PF02913">
    <property type="entry name" value="FAD-oxidase_C"/>
    <property type="match status" value="1"/>
</dbReference>
<dbReference type="InterPro" id="IPR016166">
    <property type="entry name" value="FAD-bd_PCMH"/>
</dbReference>
<dbReference type="InterPro" id="IPR051264">
    <property type="entry name" value="FAD-oxidored/transferase_4"/>
</dbReference>
<evidence type="ECO:0000313" key="6">
    <source>
        <dbReference type="EMBL" id="ATA53579.1"/>
    </source>
</evidence>
<evidence type="ECO:0000256" key="2">
    <source>
        <dbReference type="ARBA" id="ARBA00008000"/>
    </source>
</evidence>
<keyword evidence="4" id="KW-0274">FAD</keyword>
<evidence type="ECO:0000259" key="5">
    <source>
        <dbReference type="PROSITE" id="PS51387"/>
    </source>
</evidence>
<dbReference type="GO" id="GO:0071949">
    <property type="term" value="F:FAD binding"/>
    <property type="evidence" value="ECO:0007669"/>
    <property type="project" value="InterPro"/>
</dbReference>